<sequence length="60" mass="6759">MTEESGTLYLPVECDPEHDPFQIVQITGYNNARDVCMARQSQTDKQGRHAATCGYRPDLT</sequence>
<keyword evidence="2" id="KW-1185">Reference proteome</keyword>
<evidence type="ECO:0000313" key="1">
    <source>
        <dbReference type="EMBL" id="GCF08930.1"/>
    </source>
</evidence>
<dbReference type="AlphaFoldDB" id="A0A5A5TBR1"/>
<proteinExistence type="predicted"/>
<comment type="caution">
    <text evidence="1">The sequence shown here is derived from an EMBL/GenBank/DDBJ whole genome shotgun (WGS) entry which is preliminary data.</text>
</comment>
<protein>
    <submittedName>
        <fullName evidence="1">Uncharacterized protein</fullName>
    </submittedName>
</protein>
<organism evidence="1 2">
    <name type="scientific">Dictyobacter arantiisoli</name>
    <dbReference type="NCBI Taxonomy" id="2014874"/>
    <lineage>
        <taxon>Bacteria</taxon>
        <taxon>Bacillati</taxon>
        <taxon>Chloroflexota</taxon>
        <taxon>Ktedonobacteria</taxon>
        <taxon>Ktedonobacterales</taxon>
        <taxon>Dictyobacteraceae</taxon>
        <taxon>Dictyobacter</taxon>
    </lineage>
</organism>
<accession>A0A5A5TBR1</accession>
<evidence type="ECO:0000313" key="2">
    <source>
        <dbReference type="Proteomes" id="UP000322530"/>
    </source>
</evidence>
<gene>
    <name evidence="1" type="ORF">KDI_24940</name>
</gene>
<reference evidence="1 2" key="1">
    <citation type="submission" date="2019-01" db="EMBL/GenBank/DDBJ databases">
        <title>Draft genome sequence of Dictyobacter sp. Uno17.</title>
        <authorList>
            <person name="Wang C.M."/>
            <person name="Zheng Y."/>
            <person name="Sakai Y."/>
            <person name="Abe K."/>
            <person name="Yokota A."/>
            <person name="Yabe S."/>
        </authorList>
    </citation>
    <scope>NUCLEOTIDE SEQUENCE [LARGE SCALE GENOMIC DNA]</scope>
    <source>
        <strain evidence="1 2">Uno17</strain>
    </source>
</reference>
<dbReference type="EMBL" id="BIXY01000033">
    <property type="protein sequence ID" value="GCF08930.1"/>
    <property type="molecule type" value="Genomic_DNA"/>
</dbReference>
<dbReference type="Proteomes" id="UP000322530">
    <property type="component" value="Unassembled WGS sequence"/>
</dbReference>
<name>A0A5A5TBR1_9CHLR</name>